<dbReference type="Proteomes" id="UP000714275">
    <property type="component" value="Unassembled WGS sequence"/>
</dbReference>
<sequence>MPLDTTVKYLIQHSETGEYLSPGGSSVTTKALSKSEKDSLMYQWTIKEGYLISNVAKSQLLVPGSPGEFTAVLEVPTQNNQRFKWNISSEEVGKPVQLTLKAKGIAYYMYTTSKQNSVKISSQLTEYGGHESWILDLAAPPKAVIPSLLPMKNPLPSGSYRIRAFNGSFLLTMPNNTLKQKRQDNNVYVNKRQSNADAAKCQRWEVELLEDSGLYTIKNSGTGLYLAPNSNRWLQGDMLVGLDNFFSKWSIQTTDMGVMFFIGLLGVQSSLSIGFPNYEGGDLSEVELEPSDSVPSQIWFFESLDVNPAAPGQDVMHTTSILEERDYYIRSWHDDKIYLSIESGNVKLKGATLRSKFTLTYPSDKSGSFKLSYTSPVDDGDDDTYHVTDASGLLDLRDENETLWVVIPHHGESGTVYHICDSITGSNAISSRPKNNGNKVVVDPMVEGDEVQWWGFEPVVVKK</sequence>
<comment type="caution">
    <text evidence="1">The sequence shown here is derived from an EMBL/GenBank/DDBJ whole genome shotgun (WGS) entry which is preliminary data.</text>
</comment>
<accession>A0A9P7A4M4</accession>
<evidence type="ECO:0000313" key="1">
    <source>
        <dbReference type="EMBL" id="KAG1781692.1"/>
    </source>
</evidence>
<dbReference type="EMBL" id="JABBWD010000005">
    <property type="protein sequence ID" value="KAG1781692.1"/>
    <property type="molecule type" value="Genomic_DNA"/>
</dbReference>
<evidence type="ECO:0000313" key="2">
    <source>
        <dbReference type="Proteomes" id="UP000714275"/>
    </source>
</evidence>
<reference evidence="1" key="1">
    <citation type="journal article" date="2020" name="New Phytol.">
        <title>Comparative genomics reveals dynamic genome evolution in host specialist ectomycorrhizal fungi.</title>
        <authorList>
            <person name="Lofgren L.A."/>
            <person name="Nguyen N.H."/>
            <person name="Vilgalys R."/>
            <person name="Ruytinx J."/>
            <person name="Liao H.L."/>
            <person name="Branco S."/>
            <person name="Kuo A."/>
            <person name="LaButti K."/>
            <person name="Lipzen A."/>
            <person name="Andreopoulos W."/>
            <person name="Pangilinan J."/>
            <person name="Riley R."/>
            <person name="Hundley H."/>
            <person name="Na H."/>
            <person name="Barry K."/>
            <person name="Grigoriev I.V."/>
            <person name="Stajich J.E."/>
            <person name="Kennedy P.G."/>
        </authorList>
    </citation>
    <scope>NUCLEOTIDE SEQUENCE</scope>
    <source>
        <strain evidence="1">DOB743</strain>
    </source>
</reference>
<gene>
    <name evidence="1" type="ORF">EV702DRAFT_1072731</name>
</gene>
<organism evidence="1 2">
    <name type="scientific">Suillus placidus</name>
    <dbReference type="NCBI Taxonomy" id="48579"/>
    <lineage>
        <taxon>Eukaryota</taxon>
        <taxon>Fungi</taxon>
        <taxon>Dikarya</taxon>
        <taxon>Basidiomycota</taxon>
        <taxon>Agaricomycotina</taxon>
        <taxon>Agaricomycetes</taxon>
        <taxon>Agaricomycetidae</taxon>
        <taxon>Boletales</taxon>
        <taxon>Suillineae</taxon>
        <taxon>Suillaceae</taxon>
        <taxon>Suillus</taxon>
    </lineage>
</organism>
<dbReference type="SUPFAM" id="SSF50370">
    <property type="entry name" value="Ricin B-like lectins"/>
    <property type="match status" value="1"/>
</dbReference>
<dbReference type="OrthoDB" id="3067774at2759"/>
<evidence type="ECO:0008006" key="3">
    <source>
        <dbReference type="Google" id="ProtNLM"/>
    </source>
</evidence>
<dbReference type="Gene3D" id="2.80.10.50">
    <property type="match status" value="1"/>
</dbReference>
<dbReference type="InterPro" id="IPR035992">
    <property type="entry name" value="Ricin_B-like_lectins"/>
</dbReference>
<proteinExistence type="predicted"/>
<protein>
    <recommendedName>
        <fullName evidence="3">Ricin B lectin domain-containing protein</fullName>
    </recommendedName>
</protein>
<name>A0A9P7A4M4_9AGAM</name>
<dbReference type="AlphaFoldDB" id="A0A9P7A4M4"/>
<keyword evidence="2" id="KW-1185">Reference proteome</keyword>